<evidence type="ECO:0000259" key="3">
    <source>
        <dbReference type="PROSITE" id="PS50103"/>
    </source>
</evidence>
<feature type="region of interest" description="Disordered" evidence="2">
    <location>
        <begin position="1"/>
        <end position="31"/>
    </location>
</feature>
<comment type="caution">
    <text evidence="4">The sequence shown here is derived from an EMBL/GenBank/DDBJ whole genome shotgun (WGS) entry which is preliminary data.</text>
</comment>
<gene>
    <name evidence="4" type="ORF">HK103_000850</name>
</gene>
<evidence type="ECO:0000313" key="5">
    <source>
        <dbReference type="Proteomes" id="UP001210925"/>
    </source>
</evidence>
<evidence type="ECO:0000313" key="4">
    <source>
        <dbReference type="EMBL" id="KAJ3253155.1"/>
    </source>
</evidence>
<proteinExistence type="predicted"/>
<organism evidence="4 5">
    <name type="scientific">Boothiomyces macroporosus</name>
    <dbReference type="NCBI Taxonomy" id="261099"/>
    <lineage>
        <taxon>Eukaryota</taxon>
        <taxon>Fungi</taxon>
        <taxon>Fungi incertae sedis</taxon>
        <taxon>Chytridiomycota</taxon>
        <taxon>Chytridiomycota incertae sedis</taxon>
        <taxon>Chytridiomycetes</taxon>
        <taxon>Rhizophydiales</taxon>
        <taxon>Terramycetaceae</taxon>
        <taxon>Boothiomyces</taxon>
    </lineage>
</organism>
<sequence>MVKGNGDRRRQLAQQRKQDQRNEIQRKLGGSELATPDEVRARLLDDCRKKNIPEDLLIAYVKHPTDDTLQCPSFISTGYCETKRCRYRHVDNLNKLGVQVDQPVPILERKPLRQVPASCKLVYNRTIRTKVRQDSPLIFIELEGQLVFNVYDPKVFAKYAQKNPKEIPEKIGIVDKAALNDADTASVAEFEYLEMAESECNDMDLDYSLVADPIKLGDL</sequence>
<keyword evidence="1" id="KW-0863">Zinc-finger</keyword>
<keyword evidence="5" id="KW-1185">Reference proteome</keyword>
<accession>A0AAD5UBI9</accession>
<evidence type="ECO:0000256" key="2">
    <source>
        <dbReference type="SAM" id="MobiDB-lite"/>
    </source>
</evidence>
<name>A0AAD5UBI9_9FUNG</name>
<reference evidence="4" key="1">
    <citation type="submission" date="2020-05" db="EMBL/GenBank/DDBJ databases">
        <title>Phylogenomic resolution of chytrid fungi.</title>
        <authorList>
            <person name="Stajich J.E."/>
            <person name="Amses K."/>
            <person name="Simmons R."/>
            <person name="Seto K."/>
            <person name="Myers J."/>
            <person name="Bonds A."/>
            <person name="Quandt C.A."/>
            <person name="Barry K."/>
            <person name="Liu P."/>
            <person name="Grigoriev I."/>
            <person name="Longcore J.E."/>
            <person name="James T.Y."/>
        </authorList>
    </citation>
    <scope>NUCLEOTIDE SEQUENCE</scope>
    <source>
        <strain evidence="4">PLAUS21</strain>
    </source>
</reference>
<feature type="domain" description="C3H1-type" evidence="3">
    <location>
        <begin position="65"/>
        <end position="92"/>
    </location>
</feature>
<evidence type="ECO:0000256" key="1">
    <source>
        <dbReference type="PROSITE-ProRule" id="PRU00723"/>
    </source>
</evidence>
<dbReference type="EMBL" id="JADGKB010000118">
    <property type="protein sequence ID" value="KAJ3253155.1"/>
    <property type="molecule type" value="Genomic_DNA"/>
</dbReference>
<keyword evidence="1" id="KW-0479">Metal-binding</keyword>
<dbReference type="Proteomes" id="UP001210925">
    <property type="component" value="Unassembled WGS sequence"/>
</dbReference>
<dbReference type="InterPro" id="IPR000571">
    <property type="entry name" value="Znf_CCCH"/>
</dbReference>
<keyword evidence="1" id="KW-0862">Zinc</keyword>
<dbReference type="GO" id="GO:0008270">
    <property type="term" value="F:zinc ion binding"/>
    <property type="evidence" value="ECO:0007669"/>
    <property type="project" value="UniProtKB-KW"/>
</dbReference>
<feature type="zinc finger region" description="C3H1-type" evidence="1">
    <location>
        <begin position="65"/>
        <end position="92"/>
    </location>
</feature>
<protein>
    <recommendedName>
        <fullName evidence="3">C3H1-type domain-containing protein</fullName>
    </recommendedName>
</protein>
<dbReference type="AlphaFoldDB" id="A0AAD5UBI9"/>
<dbReference type="PROSITE" id="PS50103">
    <property type="entry name" value="ZF_C3H1"/>
    <property type="match status" value="1"/>
</dbReference>
<feature type="compositionally biased region" description="Basic and acidic residues" evidence="2">
    <location>
        <begin position="1"/>
        <end position="26"/>
    </location>
</feature>